<sequence>MHSIFVKTYMLKKIFSVLVMKYKKVKFSYKLTNLLSCSVSLCSMTSLPLSVIFDIAGFVFPILKSNISFSGNISVVLKGDGRANDVNNNLNNIFNSNKREMLENPESVRESDLKSLKFDSKILNWNDWGTDTYEQWSKNSEPTEINYDQSTIINFQSKNQLKVYLENNLKTILGDKVTNPQLANAEFAVNGLGELLIPITAENIPTTKLNLFSTKNENKVVLKIPSEKISFTPPIEISGTFGPNGTSIKSKSISFVFDTINEKQEIIVFANDATSKKDITLEDKGISGNKINLWEYIKDEDLYKKLGWTKEGVSLDKHIDGTRMDINMLNKEVIYKDLGIDEATNELTTIKIEFINGNESRNPENNNYNGEYKIIIQSVDKLKNNESVGSRTKRYEVVSSINDKGNTTPLQVNVPNAYLLDTDLDGGKYMYITKEFMGNKSFEMGFKSVSAQPFVLMYRNLVNGTILNKFLDTIKESAKTNNFKISNGLAFTIDKVEVNLNMEKNNNIIWLNTHLRKGYKFKNQFSLESQTRAWPYKYNTDGKTNKIKFGVDISWQQGEAVIWGNYDKTITDIINGY</sequence>
<dbReference type="RefSeq" id="WP_004025404.1">
    <property type="nucleotide sequence ID" value="NZ_AGFP01000064.1"/>
</dbReference>
<name>A0A6P1LJG0_MALIO</name>
<dbReference type="KEGG" id="miw:EER00_00385"/>
<dbReference type="AlphaFoldDB" id="A0A6P1LJG0"/>
<reference evidence="2" key="1">
    <citation type="submission" date="2018-11" db="EMBL/GenBank/DDBJ databases">
        <title>The first complete genome sequence of Mycoplasma iowae strain 695.</title>
        <authorList>
            <person name="Ghanem M."/>
            <person name="El-Gazzar M."/>
        </authorList>
    </citation>
    <scope>NUCLEOTIDE SEQUENCE [LARGE SCALE GENOMIC DNA]</scope>
    <source>
        <strain evidence="2">695</strain>
    </source>
</reference>
<gene>
    <name evidence="1" type="ORF">EER00_00385</name>
</gene>
<accession>A0A6P1LJG0</accession>
<organism evidence="1 2">
    <name type="scientific">Malacoplasma iowae 695</name>
    <dbReference type="NCBI Taxonomy" id="1048830"/>
    <lineage>
        <taxon>Bacteria</taxon>
        <taxon>Bacillati</taxon>
        <taxon>Mycoplasmatota</taxon>
        <taxon>Mycoplasmoidales</taxon>
        <taxon>Mycoplasmoidaceae</taxon>
        <taxon>Malacoplasma</taxon>
    </lineage>
</organism>
<protein>
    <submittedName>
        <fullName evidence="1">Uncharacterized protein</fullName>
    </submittedName>
</protein>
<evidence type="ECO:0000313" key="2">
    <source>
        <dbReference type="Proteomes" id="UP000464283"/>
    </source>
</evidence>
<proteinExistence type="predicted"/>
<dbReference type="GeneID" id="96866639"/>
<dbReference type="EMBL" id="CP033512">
    <property type="protein sequence ID" value="QHG90275.2"/>
    <property type="molecule type" value="Genomic_DNA"/>
</dbReference>
<evidence type="ECO:0000313" key="1">
    <source>
        <dbReference type="EMBL" id="QHG90275.2"/>
    </source>
</evidence>
<dbReference type="Proteomes" id="UP000464283">
    <property type="component" value="Chromosome"/>
</dbReference>